<dbReference type="InterPro" id="IPR000048">
    <property type="entry name" value="IQ_motif_EF-hand-BS"/>
</dbReference>
<feature type="transmembrane region" description="Helical" evidence="4">
    <location>
        <begin position="38"/>
        <end position="59"/>
    </location>
</feature>
<dbReference type="Gene3D" id="1.20.5.190">
    <property type="match status" value="1"/>
</dbReference>
<sequence>MFMFVMLSLYYLLLSGVFLIKIRSTHHQSVNELKHPHHTYFCSLALFLSGGRLSLPISLAQHFFLYNTRLYSLLLLLLLNLFSALSICEFFVGNSFPGFFFWFSGLNQHTYYGIRKLTQGMGSTNWFKSIVRLKKVKKDKANQAKGINGLKLKNGNPRFLDLPVEDVAATRIQTAFRGYKARKTLRQMKKIVTFKALIQNQTVRKQSSSTLRYLHSWSKIQAAIRARRVHMVTEGRIKQKKLESQLKHEAKLHELEEEWCGGSDTMEEILSRIQQREDASIKRERAMAYAFSHQWRANSNPNHEKIAYEANWGWSWVERWIAARPWESRIVAHSISPKNMPNRPVSKVGNKKSPTAKKLVFPVKSTLSNGNGVVKVKKQSNVKPEKPVINEKSNSNGEVVSTSASQTDKTIIKQEMVS</sequence>
<dbReference type="Pfam" id="PF00612">
    <property type="entry name" value="IQ"/>
    <property type="match status" value="1"/>
</dbReference>
<organism evidence="5 6">
    <name type="scientific">Papaver atlanticum</name>
    <dbReference type="NCBI Taxonomy" id="357466"/>
    <lineage>
        <taxon>Eukaryota</taxon>
        <taxon>Viridiplantae</taxon>
        <taxon>Streptophyta</taxon>
        <taxon>Embryophyta</taxon>
        <taxon>Tracheophyta</taxon>
        <taxon>Spermatophyta</taxon>
        <taxon>Magnoliopsida</taxon>
        <taxon>Ranunculales</taxon>
        <taxon>Papaveraceae</taxon>
        <taxon>Papaveroideae</taxon>
        <taxon>Papaver</taxon>
    </lineage>
</organism>
<feature type="transmembrane region" description="Helical" evidence="4">
    <location>
        <begin position="71"/>
        <end position="92"/>
    </location>
</feature>
<keyword evidence="6" id="KW-1185">Reference proteome</keyword>
<dbReference type="PROSITE" id="PS50096">
    <property type="entry name" value="IQ"/>
    <property type="match status" value="1"/>
</dbReference>
<keyword evidence="4" id="KW-1133">Transmembrane helix</keyword>
<keyword evidence="1" id="KW-0112">Calmodulin-binding</keyword>
<dbReference type="Proteomes" id="UP001202328">
    <property type="component" value="Unassembled WGS sequence"/>
</dbReference>
<keyword evidence="4" id="KW-0472">Membrane</keyword>
<comment type="caution">
    <text evidence="5">The sequence shown here is derived from an EMBL/GenBank/DDBJ whole genome shotgun (WGS) entry which is preliminary data.</text>
</comment>
<dbReference type="SMART" id="SM00015">
    <property type="entry name" value="IQ"/>
    <property type="match status" value="1"/>
</dbReference>
<accession>A0AAD4X8D4</accession>
<feature type="region of interest" description="Disordered" evidence="3">
    <location>
        <begin position="376"/>
        <end position="418"/>
    </location>
</feature>
<dbReference type="GO" id="GO:0005516">
    <property type="term" value="F:calmodulin binding"/>
    <property type="evidence" value="ECO:0007669"/>
    <property type="project" value="UniProtKB-KW"/>
</dbReference>
<proteinExistence type="inferred from homology"/>
<dbReference type="PANTHER" id="PTHR32295:SF93">
    <property type="entry name" value="PROTEIN IQ-DOMAIN 9"/>
    <property type="match status" value="1"/>
</dbReference>
<dbReference type="CDD" id="cd23767">
    <property type="entry name" value="IQCD"/>
    <property type="match status" value="1"/>
</dbReference>
<dbReference type="PANTHER" id="PTHR32295">
    <property type="entry name" value="IQ-DOMAIN 5-RELATED"/>
    <property type="match status" value="1"/>
</dbReference>
<gene>
    <name evidence="5" type="ORF">MKW98_007625</name>
</gene>
<reference evidence="5" key="1">
    <citation type="submission" date="2022-04" db="EMBL/GenBank/DDBJ databases">
        <title>A functionally conserved STORR gene fusion in Papaver species that diverged 16.8 million years ago.</title>
        <authorList>
            <person name="Catania T."/>
        </authorList>
    </citation>
    <scope>NUCLEOTIDE SEQUENCE</scope>
    <source>
        <strain evidence="5">S-188037</strain>
    </source>
</reference>
<keyword evidence="4" id="KW-0812">Transmembrane</keyword>
<feature type="compositionally biased region" description="Polar residues" evidence="3">
    <location>
        <begin position="391"/>
        <end position="409"/>
    </location>
</feature>
<protein>
    <recommendedName>
        <fullName evidence="7">Protein IQ-DOMAIN 1</fullName>
    </recommendedName>
</protein>
<evidence type="ECO:0000256" key="2">
    <source>
        <dbReference type="ARBA" id="ARBA00024341"/>
    </source>
</evidence>
<dbReference type="EMBL" id="JAJJMB010014612">
    <property type="protein sequence ID" value="KAI3859244.1"/>
    <property type="molecule type" value="Genomic_DNA"/>
</dbReference>
<evidence type="ECO:0000313" key="5">
    <source>
        <dbReference type="EMBL" id="KAI3859244.1"/>
    </source>
</evidence>
<evidence type="ECO:0000256" key="1">
    <source>
        <dbReference type="ARBA" id="ARBA00022860"/>
    </source>
</evidence>
<name>A0AAD4X8D4_9MAGN</name>
<comment type="similarity">
    <text evidence="2">Belongs to the IQD family.</text>
</comment>
<dbReference type="AlphaFoldDB" id="A0AAD4X8D4"/>
<evidence type="ECO:0000313" key="6">
    <source>
        <dbReference type="Proteomes" id="UP001202328"/>
    </source>
</evidence>
<evidence type="ECO:0000256" key="4">
    <source>
        <dbReference type="SAM" id="Phobius"/>
    </source>
</evidence>
<evidence type="ECO:0008006" key="7">
    <source>
        <dbReference type="Google" id="ProtNLM"/>
    </source>
</evidence>
<evidence type="ECO:0000256" key="3">
    <source>
        <dbReference type="SAM" id="MobiDB-lite"/>
    </source>
</evidence>